<dbReference type="Gene3D" id="2.120.10.30">
    <property type="entry name" value="TolB, C-terminal domain"/>
    <property type="match status" value="1"/>
</dbReference>
<dbReference type="EC" id="4.3.2.5" evidence="1"/>
<dbReference type="InParanoid" id="A0A7R8UAY4"/>
<feature type="binding site" evidence="13">
    <location>
        <position position="166"/>
    </location>
    <ligand>
        <name>Zn(2+)</name>
        <dbReference type="ChEBI" id="CHEBI:29105"/>
        <note>catalytic</note>
    </ligand>
</feature>
<evidence type="ECO:0000256" key="8">
    <source>
        <dbReference type="ARBA" id="ARBA00023239"/>
    </source>
</evidence>
<feature type="repeat" description="NHL" evidence="15">
    <location>
        <begin position="151"/>
        <end position="192"/>
    </location>
</feature>
<sequence length="486" mass="54268">MLRTICFASVVLVLAAFPLSIESQQVSENVAEHYLPPYDNPMITAERFKKILQESPITRWSATTKSSSKDTKEEPVKLNTTYTYRPEWPDPSRKLGTVSAVSFDKDGNVVVFHRVDRIWTGRTFNYANLYQEKSLGPITKNTIIAFDRKTGKVVYECGKNLFYMPHGLTVDHENNIWVTDVALHQVMKLSPKCSSDKPLLVLGTAFSPGIVKKFCKPTAVAVLPNGDFFISDGYCNSRILKLSKEGDIILTWGENSFQGDAHEVAPPNFFAIPHGLTLTKDAELLCVADRENGRVQCFHTSNGTFHSQYHSNTVGDRLFGVGYAPISGGQLFVVNGPENKNNHEVQGYIIDMSTKQVLSKFGPNGSQFSNPHDLAVSEDGSEIYVAELDPPRIHKFVYKNAALSDQIRGDEGEFDEFVVSKQRRRGCLLYGTHKRRHAWDFPTVKTDGFKLGSLLDRKHGFEKLDQNASDEDPDASTSILSSAQFA</sequence>
<evidence type="ECO:0000256" key="13">
    <source>
        <dbReference type="PIRSR" id="PIRSR600720-2"/>
    </source>
</evidence>
<comment type="cofactor">
    <cofactor evidence="13">
        <name>Zn(2+)</name>
        <dbReference type="ChEBI" id="CHEBI:29105"/>
    </cofactor>
    <text evidence="13">Binds one Zn(2+) ion per subunit.</text>
</comment>
<feature type="disulfide bond" evidence="14">
    <location>
        <begin position="215"/>
        <end position="235"/>
    </location>
</feature>
<dbReference type="GO" id="GO:0004598">
    <property type="term" value="F:peptidylamidoglycolate lyase activity"/>
    <property type="evidence" value="ECO:0007669"/>
    <property type="project" value="UniProtKB-EC"/>
</dbReference>
<name>A0A7R8UAY4_HERIL</name>
<dbReference type="Pfam" id="PF01436">
    <property type="entry name" value="NHL"/>
    <property type="match status" value="2"/>
</dbReference>
<feature type="repeat" description="NHL" evidence="15">
    <location>
        <begin position="355"/>
        <end position="399"/>
    </location>
</feature>
<keyword evidence="13" id="KW-0106">Calcium</keyword>
<dbReference type="SUPFAM" id="SSF63829">
    <property type="entry name" value="Calcium-dependent phosphotriesterase"/>
    <property type="match status" value="1"/>
</dbReference>
<dbReference type="OrthoDB" id="10018185at2759"/>
<dbReference type="CDD" id="cd14958">
    <property type="entry name" value="NHL_PAL_like"/>
    <property type="match status" value="1"/>
</dbReference>
<feature type="chain" id="PRO_5030990619" description="peptidylamidoglycolate lyase" evidence="17">
    <location>
        <begin position="24"/>
        <end position="486"/>
    </location>
</feature>
<feature type="region of interest" description="Disordered" evidence="16">
    <location>
        <begin position="464"/>
        <end position="486"/>
    </location>
</feature>
<feature type="binding site" evidence="13">
    <location>
        <position position="372"/>
    </location>
    <ligand>
        <name>Zn(2+)</name>
        <dbReference type="ChEBI" id="CHEBI:29105"/>
        <note>catalytic</note>
    </ligand>
</feature>
<comment type="similarity">
    <text evidence="11">Belongs to the peptidyl-alpha-hydroxyglycine alpha-amidating lyase family.</text>
</comment>
<feature type="binding site" evidence="13">
    <location>
        <position position="274"/>
    </location>
    <ligand>
        <name>Zn(2+)</name>
        <dbReference type="ChEBI" id="CHEBI:29105"/>
        <note>catalytic</note>
    </ligand>
</feature>
<dbReference type="PANTHER" id="PTHR10680:SF36">
    <property type="entry name" value="PEPTIDYL-ALPHA-HYDROXYGLYCINE ALPHA-AMIDATING LYASE 1"/>
    <property type="match status" value="1"/>
</dbReference>
<feature type="binding site" evidence="13">
    <location>
        <position position="373"/>
    </location>
    <ligand>
        <name>Ca(2+)</name>
        <dbReference type="ChEBI" id="CHEBI:29108"/>
        <note>structural</note>
    </ligand>
</feature>
<comment type="catalytic activity">
    <reaction evidence="9">
        <text>a [peptide]-C-terminal (2S)-2-hydroxyglycine = a [peptide]-C-terminal amide + glyoxylate</text>
        <dbReference type="Rhea" id="RHEA:20924"/>
        <dbReference type="Rhea" id="RHEA-COMP:13485"/>
        <dbReference type="Rhea" id="RHEA-COMP:15321"/>
        <dbReference type="ChEBI" id="CHEBI:36655"/>
        <dbReference type="ChEBI" id="CHEBI:137001"/>
        <dbReference type="ChEBI" id="CHEBI:142768"/>
        <dbReference type="EC" id="4.3.2.5"/>
    </reaction>
    <physiologicalReaction direction="left-to-right" evidence="9">
        <dbReference type="Rhea" id="RHEA:20925"/>
    </physiologicalReaction>
</comment>
<keyword evidence="7" id="KW-0325">Glycoprotein</keyword>
<dbReference type="PROSITE" id="PS51125">
    <property type="entry name" value="NHL"/>
    <property type="match status" value="4"/>
</dbReference>
<feature type="binding site" evidence="13">
    <location>
        <position position="168"/>
    </location>
    <ligand>
        <name>Ca(2+)</name>
        <dbReference type="ChEBI" id="CHEBI:29108"/>
        <note>structural</note>
    </ligand>
</feature>
<feature type="signal peptide" evidence="17">
    <location>
        <begin position="1"/>
        <end position="23"/>
    </location>
</feature>
<evidence type="ECO:0000256" key="17">
    <source>
        <dbReference type="SAM" id="SignalP"/>
    </source>
</evidence>
<feature type="repeat" description="NHL" evidence="15">
    <location>
        <begin position="214"/>
        <end position="245"/>
    </location>
</feature>
<evidence type="ECO:0000256" key="15">
    <source>
        <dbReference type="PROSITE-ProRule" id="PRU00504"/>
    </source>
</evidence>
<evidence type="ECO:0000256" key="10">
    <source>
        <dbReference type="ARBA" id="ARBA00057118"/>
    </source>
</evidence>
<evidence type="ECO:0000313" key="19">
    <source>
        <dbReference type="Proteomes" id="UP000594454"/>
    </source>
</evidence>
<dbReference type="InterPro" id="IPR001258">
    <property type="entry name" value="NHL_repeat"/>
</dbReference>
<keyword evidence="3 17" id="KW-0732">Signal</keyword>
<evidence type="ECO:0000256" key="14">
    <source>
        <dbReference type="PIRSR" id="PIRSR600720-3"/>
    </source>
</evidence>
<evidence type="ECO:0000256" key="9">
    <source>
        <dbReference type="ARBA" id="ARBA00050393"/>
    </source>
</evidence>
<dbReference type="GO" id="GO:0046872">
    <property type="term" value="F:metal ion binding"/>
    <property type="evidence" value="ECO:0007669"/>
    <property type="project" value="UniProtKB-KW"/>
</dbReference>
<dbReference type="InterPro" id="IPR011042">
    <property type="entry name" value="6-blade_b-propeller_TolB-like"/>
</dbReference>
<evidence type="ECO:0000256" key="2">
    <source>
        <dbReference type="ARBA" id="ARBA00022723"/>
    </source>
</evidence>
<dbReference type="InterPro" id="IPR000720">
    <property type="entry name" value="PHM/PAL"/>
</dbReference>
<evidence type="ECO:0000256" key="12">
    <source>
        <dbReference type="PIRSR" id="PIRSR600720-1"/>
    </source>
</evidence>
<evidence type="ECO:0000256" key="4">
    <source>
        <dbReference type="ARBA" id="ARBA00022737"/>
    </source>
</evidence>
<feature type="binding site" evidence="12">
    <location>
        <position position="234"/>
    </location>
    <ligand>
        <name>a protein</name>
        <dbReference type="ChEBI" id="CHEBI:16541"/>
    </ligand>
    <ligandPart>
        <name>C-terminal Xaa-(2S)-2-hydroxyglycine residue</name>
        <dbReference type="ChEBI" id="CHEBI:142768"/>
    </ligandPart>
</feature>
<feature type="binding site" evidence="12">
    <location>
        <position position="290"/>
    </location>
    <ligand>
        <name>a protein</name>
        <dbReference type="ChEBI" id="CHEBI:16541"/>
    </ligand>
    <ligandPart>
        <name>C-terminal Xaa-(2S)-2-hydroxyglycine residue</name>
        <dbReference type="ChEBI" id="CHEBI:142768"/>
    </ligandPart>
</feature>
<dbReference type="GO" id="GO:0006518">
    <property type="term" value="P:peptide metabolic process"/>
    <property type="evidence" value="ECO:0007669"/>
    <property type="project" value="InterPro"/>
</dbReference>
<dbReference type="EMBL" id="LR899009">
    <property type="protein sequence ID" value="CAD7077376.1"/>
    <property type="molecule type" value="Genomic_DNA"/>
</dbReference>
<gene>
    <name evidence="18" type="ORF">HERILL_LOCUS730</name>
</gene>
<dbReference type="PRINTS" id="PR00790">
    <property type="entry name" value="PAMONOXGNASE"/>
</dbReference>
<dbReference type="Proteomes" id="UP000594454">
    <property type="component" value="Chromosome 1"/>
</dbReference>
<feature type="repeat" description="NHL" evidence="15">
    <location>
        <begin position="270"/>
        <end position="301"/>
    </location>
</feature>
<feature type="binding site" evidence="12">
    <location>
        <position position="114"/>
    </location>
    <ligand>
        <name>a protein</name>
        <dbReference type="ChEBI" id="CHEBI:16541"/>
    </ligand>
    <ligandPart>
        <name>C-terminal Xaa-(2S)-2-hydroxyglycine residue</name>
        <dbReference type="ChEBI" id="CHEBI:142768"/>
    </ligandPart>
</feature>
<evidence type="ECO:0000256" key="6">
    <source>
        <dbReference type="ARBA" id="ARBA00023157"/>
    </source>
</evidence>
<dbReference type="AlphaFoldDB" id="A0A7R8UAY4"/>
<evidence type="ECO:0000256" key="5">
    <source>
        <dbReference type="ARBA" id="ARBA00022833"/>
    </source>
</evidence>
<evidence type="ECO:0000313" key="18">
    <source>
        <dbReference type="EMBL" id="CAD7077376.1"/>
    </source>
</evidence>
<protein>
    <recommendedName>
        <fullName evidence="1">peptidylamidoglycolate lyase</fullName>
        <ecNumber evidence="1">4.3.2.5</ecNumber>
    </recommendedName>
</protein>
<feature type="disulfide bond" evidence="14">
    <location>
        <begin position="286"/>
        <end position="297"/>
    </location>
</feature>
<feature type="binding site" evidence="13">
    <location>
        <position position="101"/>
    </location>
    <ligand>
        <name>Ca(2+)</name>
        <dbReference type="ChEBI" id="CHEBI:29108"/>
        <note>structural</note>
    </ligand>
</feature>
<keyword evidence="8" id="KW-0456">Lyase</keyword>
<evidence type="ECO:0000256" key="11">
    <source>
        <dbReference type="ARBA" id="ARBA00061296"/>
    </source>
</evidence>
<comment type="function">
    <text evidence="10">Peptidyl-alpha-hydroxylglycine alpha-amidating lyase that catalyzes an essential reaction in C-terminal alpha-amidation of peptides. Mediates the dismutation of the unstable peptidyl(2-hydroxyglycine) intermediate to glyoxylate and the corresponding desglycine peptide amide. C-terminal amidation of peptides such as neuropeptides is essential for full biological activity.</text>
</comment>
<keyword evidence="4" id="KW-0677">Repeat</keyword>
<dbReference type="FunFam" id="2.120.10.30:FF:000054">
    <property type="entry name" value="Peptidyl-alpha-hydroxyglycine alpha-amidating lyase 1"/>
    <property type="match status" value="1"/>
</dbReference>
<dbReference type="GO" id="GO:0005576">
    <property type="term" value="C:extracellular region"/>
    <property type="evidence" value="ECO:0007669"/>
    <property type="project" value="TreeGrafter"/>
</dbReference>
<keyword evidence="2 13" id="KW-0479">Metal-binding</keyword>
<accession>A0A7R8UAY4</accession>
<dbReference type="GO" id="GO:0016020">
    <property type="term" value="C:membrane"/>
    <property type="evidence" value="ECO:0007669"/>
    <property type="project" value="InterPro"/>
</dbReference>
<reference evidence="18 19" key="1">
    <citation type="submission" date="2020-11" db="EMBL/GenBank/DDBJ databases">
        <authorList>
            <person name="Wallbank WR R."/>
            <person name="Pardo Diaz C."/>
            <person name="Kozak K."/>
            <person name="Martin S."/>
            <person name="Jiggins C."/>
            <person name="Moest M."/>
            <person name="Warren A I."/>
            <person name="Generalovic N T."/>
            <person name="Byers J.R.P. K."/>
            <person name="Montejo-Kovacevich G."/>
            <person name="Yen C E."/>
        </authorList>
    </citation>
    <scope>NUCLEOTIDE SEQUENCE [LARGE SCALE GENOMIC DNA]</scope>
</reference>
<dbReference type="PANTHER" id="PTHR10680">
    <property type="entry name" value="PEPTIDYL-GLYCINE ALPHA-AMIDATING MONOOXYGENASE"/>
    <property type="match status" value="1"/>
</dbReference>
<evidence type="ECO:0000256" key="16">
    <source>
        <dbReference type="SAM" id="MobiDB-lite"/>
    </source>
</evidence>
<evidence type="ECO:0000256" key="1">
    <source>
        <dbReference type="ARBA" id="ARBA00012343"/>
    </source>
</evidence>
<evidence type="ECO:0000256" key="3">
    <source>
        <dbReference type="ARBA" id="ARBA00022729"/>
    </source>
</evidence>
<feature type="compositionally biased region" description="Polar residues" evidence="16">
    <location>
        <begin position="475"/>
        <end position="486"/>
    </location>
</feature>
<evidence type="ECO:0000256" key="7">
    <source>
        <dbReference type="ARBA" id="ARBA00023180"/>
    </source>
</evidence>
<keyword evidence="19" id="KW-1185">Reference proteome</keyword>
<organism evidence="18 19">
    <name type="scientific">Hermetia illucens</name>
    <name type="common">Black soldier fly</name>
    <dbReference type="NCBI Taxonomy" id="343691"/>
    <lineage>
        <taxon>Eukaryota</taxon>
        <taxon>Metazoa</taxon>
        <taxon>Ecdysozoa</taxon>
        <taxon>Arthropoda</taxon>
        <taxon>Hexapoda</taxon>
        <taxon>Insecta</taxon>
        <taxon>Pterygota</taxon>
        <taxon>Neoptera</taxon>
        <taxon>Endopterygota</taxon>
        <taxon>Diptera</taxon>
        <taxon>Brachycera</taxon>
        <taxon>Stratiomyomorpha</taxon>
        <taxon>Stratiomyidae</taxon>
        <taxon>Hermetiinae</taxon>
        <taxon>Hermetia</taxon>
    </lineage>
</organism>
<keyword evidence="5 13" id="KW-0862">Zinc</keyword>
<keyword evidence="6 14" id="KW-1015">Disulfide bond</keyword>
<proteinExistence type="inferred from homology"/>